<evidence type="ECO:0000256" key="1">
    <source>
        <dbReference type="SAM" id="SignalP"/>
    </source>
</evidence>
<feature type="non-terminal residue" evidence="2">
    <location>
        <position position="1"/>
    </location>
</feature>
<keyword evidence="1" id="KW-0732">Signal</keyword>
<accession>A0A6G1JPT6</accession>
<proteinExistence type="predicted"/>
<gene>
    <name evidence="2" type="ORF">K504DRAFT_464921</name>
</gene>
<dbReference type="EMBL" id="MU005794">
    <property type="protein sequence ID" value="KAF2702644.1"/>
    <property type="molecule type" value="Genomic_DNA"/>
</dbReference>
<dbReference type="Proteomes" id="UP000799428">
    <property type="component" value="Unassembled WGS sequence"/>
</dbReference>
<organism evidence="2 3">
    <name type="scientific">Pleomassaria siparia CBS 279.74</name>
    <dbReference type="NCBI Taxonomy" id="1314801"/>
    <lineage>
        <taxon>Eukaryota</taxon>
        <taxon>Fungi</taxon>
        <taxon>Dikarya</taxon>
        <taxon>Ascomycota</taxon>
        <taxon>Pezizomycotina</taxon>
        <taxon>Dothideomycetes</taxon>
        <taxon>Pleosporomycetidae</taxon>
        <taxon>Pleosporales</taxon>
        <taxon>Pleomassariaceae</taxon>
        <taxon>Pleomassaria</taxon>
    </lineage>
</organism>
<feature type="signal peptide" evidence="1">
    <location>
        <begin position="1"/>
        <end position="31"/>
    </location>
</feature>
<sequence length="121" mass="13495">LRWVLARDGRCFHFRWVCCSALLCSALLCSALLCSANHEISGTRVAGRSCCCHGIDIPGSVKRHGGEEVAAFIHSWETWSGQSLVRMGMGRDVRSLQLLIALRAPSLIREGERERERERDG</sequence>
<feature type="chain" id="PRO_5026270091" evidence="1">
    <location>
        <begin position="32"/>
        <end position="121"/>
    </location>
</feature>
<evidence type="ECO:0000313" key="3">
    <source>
        <dbReference type="Proteomes" id="UP000799428"/>
    </source>
</evidence>
<reference evidence="2" key="1">
    <citation type="journal article" date="2020" name="Stud. Mycol.">
        <title>101 Dothideomycetes genomes: a test case for predicting lifestyles and emergence of pathogens.</title>
        <authorList>
            <person name="Haridas S."/>
            <person name="Albert R."/>
            <person name="Binder M."/>
            <person name="Bloem J."/>
            <person name="Labutti K."/>
            <person name="Salamov A."/>
            <person name="Andreopoulos B."/>
            <person name="Baker S."/>
            <person name="Barry K."/>
            <person name="Bills G."/>
            <person name="Bluhm B."/>
            <person name="Cannon C."/>
            <person name="Castanera R."/>
            <person name="Culley D."/>
            <person name="Daum C."/>
            <person name="Ezra D."/>
            <person name="Gonzalez J."/>
            <person name="Henrissat B."/>
            <person name="Kuo A."/>
            <person name="Liang C."/>
            <person name="Lipzen A."/>
            <person name="Lutzoni F."/>
            <person name="Magnuson J."/>
            <person name="Mondo S."/>
            <person name="Nolan M."/>
            <person name="Ohm R."/>
            <person name="Pangilinan J."/>
            <person name="Park H.-J."/>
            <person name="Ramirez L."/>
            <person name="Alfaro M."/>
            <person name="Sun H."/>
            <person name="Tritt A."/>
            <person name="Yoshinaga Y."/>
            <person name="Zwiers L.-H."/>
            <person name="Turgeon B."/>
            <person name="Goodwin S."/>
            <person name="Spatafora J."/>
            <person name="Crous P."/>
            <person name="Grigoriev I."/>
        </authorList>
    </citation>
    <scope>NUCLEOTIDE SEQUENCE</scope>
    <source>
        <strain evidence="2">CBS 279.74</strain>
    </source>
</reference>
<evidence type="ECO:0000313" key="2">
    <source>
        <dbReference type="EMBL" id="KAF2702644.1"/>
    </source>
</evidence>
<name>A0A6G1JPT6_9PLEO</name>
<dbReference type="AlphaFoldDB" id="A0A6G1JPT6"/>
<protein>
    <submittedName>
        <fullName evidence="2">Uncharacterized protein</fullName>
    </submittedName>
</protein>
<keyword evidence="3" id="KW-1185">Reference proteome</keyword>